<feature type="signal peptide" evidence="2">
    <location>
        <begin position="1"/>
        <end position="22"/>
    </location>
</feature>
<evidence type="ECO:0000313" key="4">
    <source>
        <dbReference type="Proteomes" id="UP000064967"/>
    </source>
</evidence>
<accession>A0A0K1QE26</accession>
<feature type="region of interest" description="Disordered" evidence="1">
    <location>
        <begin position="406"/>
        <end position="461"/>
    </location>
</feature>
<keyword evidence="4" id="KW-1185">Reference proteome</keyword>
<feature type="compositionally biased region" description="Basic and acidic residues" evidence="1">
    <location>
        <begin position="129"/>
        <end position="159"/>
    </location>
</feature>
<dbReference type="KEGG" id="llu:AKJ09_10575"/>
<organism evidence="3 4">
    <name type="scientific">Labilithrix luteola</name>
    <dbReference type="NCBI Taxonomy" id="1391654"/>
    <lineage>
        <taxon>Bacteria</taxon>
        <taxon>Pseudomonadati</taxon>
        <taxon>Myxococcota</taxon>
        <taxon>Polyangia</taxon>
        <taxon>Polyangiales</taxon>
        <taxon>Labilitrichaceae</taxon>
        <taxon>Labilithrix</taxon>
    </lineage>
</organism>
<feature type="region of interest" description="Disordered" evidence="1">
    <location>
        <begin position="26"/>
        <end position="79"/>
    </location>
</feature>
<dbReference type="EMBL" id="CP012333">
    <property type="protein sequence ID" value="AKV03912.1"/>
    <property type="molecule type" value="Genomic_DNA"/>
</dbReference>
<name>A0A0K1QE26_9BACT</name>
<dbReference type="Proteomes" id="UP000064967">
    <property type="component" value="Chromosome"/>
</dbReference>
<feature type="compositionally biased region" description="Basic and acidic residues" evidence="1">
    <location>
        <begin position="189"/>
        <end position="199"/>
    </location>
</feature>
<keyword evidence="2" id="KW-0732">Signal</keyword>
<feature type="compositionally biased region" description="Basic and acidic residues" evidence="1">
    <location>
        <begin position="214"/>
        <end position="232"/>
    </location>
</feature>
<dbReference type="STRING" id="1391654.AKJ09_10575"/>
<evidence type="ECO:0000256" key="1">
    <source>
        <dbReference type="SAM" id="MobiDB-lite"/>
    </source>
</evidence>
<dbReference type="OrthoDB" id="7618790at2"/>
<feature type="region of interest" description="Disordered" evidence="1">
    <location>
        <begin position="129"/>
        <end position="239"/>
    </location>
</feature>
<dbReference type="Pfam" id="PF05951">
    <property type="entry name" value="Peptidase_M15_2"/>
    <property type="match status" value="1"/>
</dbReference>
<feature type="chain" id="PRO_5005467233" evidence="2">
    <location>
        <begin position="23"/>
        <end position="461"/>
    </location>
</feature>
<proteinExistence type="predicted"/>
<dbReference type="InterPro" id="IPR010275">
    <property type="entry name" value="MepK"/>
</dbReference>
<evidence type="ECO:0000313" key="3">
    <source>
        <dbReference type="EMBL" id="AKV03912.1"/>
    </source>
</evidence>
<feature type="compositionally biased region" description="Basic and acidic residues" evidence="1">
    <location>
        <begin position="43"/>
        <end position="79"/>
    </location>
</feature>
<evidence type="ECO:0000256" key="2">
    <source>
        <dbReference type="SAM" id="SignalP"/>
    </source>
</evidence>
<gene>
    <name evidence="3" type="ORF">AKJ09_10575</name>
</gene>
<dbReference type="RefSeq" id="WP_146654602.1">
    <property type="nucleotide sequence ID" value="NZ_CP012333.1"/>
</dbReference>
<sequence>MKPVVSSIVALAIAMAPLTAMAAEKSTHGKPVVTKVASHKKAEKTAKVEKTEKTEKTEKVAKNEKAEKAEKSDKCEKNDNAAIARVHHTSKDKPTLHHAHNVQVGGAGHKEPKASDTLIPASLTTKTTKIEKADKAEKSEKVEKAEKLEKADKHAKNGELPRLPDPNASKASASKSGGEKGGHKASRPKKSEPDDGLTERDEDFADLVARIRGRREDSKGHGSAEGKSEAKAKLQTVSDVRPCSKEPVEVIRGPEIEKFELTKCDGSVAPLAIEHLSVLIRPGSAARPVVSAAELAKKKGPELAQGIRRADERLPSRLQAIIDHFSKHDGPPKMSIISGYRPTSIGSMHSTGRAIDFRLEGVKNEDVVAFCKTLTDTGCGYYPNSSFVHVDVRDAGAGHVTWIDASGPGESPRYVSSWPPPAPPSKGRSEAIENASAKEPVKGLDREAAPESVDEHPSLPQ</sequence>
<dbReference type="InterPro" id="IPR009045">
    <property type="entry name" value="Zn_M74/Hedgehog-like"/>
</dbReference>
<dbReference type="PATRIC" id="fig|1391654.3.peg.10716"/>
<dbReference type="Gene3D" id="3.30.1380.10">
    <property type="match status" value="1"/>
</dbReference>
<feature type="compositionally biased region" description="Basic and acidic residues" evidence="1">
    <location>
        <begin position="439"/>
        <end position="461"/>
    </location>
</feature>
<dbReference type="AlphaFoldDB" id="A0A0K1QE26"/>
<reference evidence="3 4" key="1">
    <citation type="submission" date="2015-08" db="EMBL/GenBank/DDBJ databases">
        <authorList>
            <person name="Babu N.S."/>
            <person name="Beckwith C.J."/>
            <person name="Beseler K.G."/>
            <person name="Brison A."/>
            <person name="Carone J.V."/>
            <person name="Caskin T.P."/>
            <person name="Diamond M."/>
            <person name="Durham M.E."/>
            <person name="Foxe J.M."/>
            <person name="Go M."/>
            <person name="Henderson B.A."/>
            <person name="Jones I.B."/>
            <person name="McGettigan J.A."/>
            <person name="Micheletti S.J."/>
            <person name="Nasrallah M.E."/>
            <person name="Ortiz D."/>
            <person name="Piller C.R."/>
            <person name="Privatt S.R."/>
            <person name="Schneider S.L."/>
            <person name="Sharp S."/>
            <person name="Smith T.C."/>
            <person name="Stanton J.D."/>
            <person name="Ullery H.E."/>
            <person name="Wilson R.J."/>
            <person name="Serrano M.G."/>
            <person name="Buck G."/>
            <person name="Lee V."/>
            <person name="Wang Y."/>
            <person name="Carvalho R."/>
            <person name="Voegtly L."/>
            <person name="Shi R."/>
            <person name="Duckworth R."/>
            <person name="Johnson A."/>
            <person name="Loviza R."/>
            <person name="Walstead R."/>
            <person name="Shah Z."/>
            <person name="Kiflezghi M."/>
            <person name="Wade K."/>
            <person name="Ball S.L."/>
            <person name="Bradley K.W."/>
            <person name="Asai D.J."/>
            <person name="Bowman C.A."/>
            <person name="Russell D.A."/>
            <person name="Pope W.H."/>
            <person name="Jacobs-Sera D."/>
            <person name="Hendrix R.W."/>
            <person name="Hatfull G.F."/>
        </authorList>
    </citation>
    <scope>NUCLEOTIDE SEQUENCE [LARGE SCALE GENOMIC DNA]</scope>
    <source>
        <strain evidence="3 4">DSM 27648</strain>
    </source>
</reference>
<dbReference type="SUPFAM" id="SSF55166">
    <property type="entry name" value="Hedgehog/DD-peptidase"/>
    <property type="match status" value="1"/>
</dbReference>
<protein>
    <submittedName>
        <fullName evidence="3">Ribonuclease E</fullName>
    </submittedName>
</protein>